<sequence length="183" mass="19905">MSSLGWTDDRIEMLKKLWTAGLSASQVATEIGGLTRNAVIGKVHRLGLEKRGKRHNPNVARPKRSSGVKAARLSDARSKAVNGLPVAPQGKRSYFPPVVPSNPHKAHQRAAVRMAGEPVPRMTPFLDRKEGECAFICTLAGAPVAVCGHTTLIIRGKRGPEKSSWCPFHYGITHRSDNREEAA</sequence>
<dbReference type="Pfam" id="PF07750">
    <property type="entry name" value="GcrA"/>
    <property type="match status" value="1"/>
</dbReference>
<dbReference type="Proteomes" id="UP001430990">
    <property type="component" value="Chromosome"/>
</dbReference>
<name>A0ABY3QYD6_9BRAD</name>
<proteinExistence type="predicted"/>
<dbReference type="Gene3D" id="1.10.10.60">
    <property type="entry name" value="Homeodomain-like"/>
    <property type="match status" value="1"/>
</dbReference>
<protein>
    <submittedName>
        <fullName evidence="1">GcrA family cell cycle regulator</fullName>
    </submittedName>
</protein>
<dbReference type="InterPro" id="IPR011681">
    <property type="entry name" value="GcrA"/>
</dbReference>
<keyword evidence="2" id="KW-1185">Reference proteome</keyword>
<dbReference type="EMBL" id="CP088100">
    <property type="protein sequence ID" value="UFW91005.1"/>
    <property type="molecule type" value="Genomic_DNA"/>
</dbReference>
<accession>A0ABY3QYD6</accession>
<evidence type="ECO:0000313" key="1">
    <source>
        <dbReference type="EMBL" id="UFW91005.1"/>
    </source>
</evidence>
<reference evidence="1" key="1">
    <citation type="submission" date="2021-11" db="EMBL/GenBank/DDBJ databases">
        <title>Australian commercial rhizobial inoculants.</title>
        <authorList>
            <person name="Kohlmeier M.G."/>
            <person name="O'Hara G.W."/>
            <person name="Colombi E."/>
            <person name="Ramsay J.P."/>
            <person name="Terpolilli J."/>
        </authorList>
    </citation>
    <scope>NUCLEOTIDE SEQUENCE</scope>
    <source>
        <strain evidence="1">CC829</strain>
    </source>
</reference>
<evidence type="ECO:0000313" key="2">
    <source>
        <dbReference type="Proteomes" id="UP001430990"/>
    </source>
</evidence>
<gene>
    <name evidence="1" type="ORF">BjapCC829_21680</name>
</gene>
<organism evidence="1 2">
    <name type="scientific">Bradyrhizobium barranii</name>
    <dbReference type="NCBI Taxonomy" id="2992140"/>
    <lineage>
        <taxon>Bacteria</taxon>
        <taxon>Pseudomonadati</taxon>
        <taxon>Pseudomonadota</taxon>
        <taxon>Alphaproteobacteria</taxon>
        <taxon>Hyphomicrobiales</taxon>
        <taxon>Nitrobacteraceae</taxon>
        <taxon>Bradyrhizobium</taxon>
    </lineage>
</organism>